<accession>A0A895YHM5</accession>
<dbReference type="KEGG" id="nhy:JQS43_18250"/>
<evidence type="ECO:0000256" key="5">
    <source>
        <dbReference type="HAMAP-Rule" id="MF_00014"/>
    </source>
</evidence>
<evidence type="ECO:0000259" key="7">
    <source>
        <dbReference type="Pfam" id="PF24986"/>
    </source>
</evidence>
<dbReference type="InterPro" id="IPR056792">
    <property type="entry name" value="PRC_RimM"/>
</dbReference>
<dbReference type="InterPro" id="IPR011033">
    <property type="entry name" value="PRC_barrel-like_sf"/>
</dbReference>
<evidence type="ECO:0000256" key="3">
    <source>
        <dbReference type="ARBA" id="ARBA00022552"/>
    </source>
</evidence>
<keyword evidence="9" id="KW-1185">Reference proteome</keyword>
<dbReference type="NCBIfam" id="TIGR02273">
    <property type="entry name" value="16S_RimM"/>
    <property type="match status" value="1"/>
</dbReference>
<comment type="domain">
    <text evidence="5">The PRC barrel domain binds ribosomal protein uS19.</text>
</comment>
<comment type="similarity">
    <text evidence="5">Belongs to the RimM family.</text>
</comment>
<dbReference type="HAMAP" id="MF_00014">
    <property type="entry name" value="Ribosome_mat_RimM"/>
    <property type="match status" value="1"/>
</dbReference>
<organism evidence="8 9">
    <name type="scientific">Natronosporangium hydrolyticum</name>
    <dbReference type="NCBI Taxonomy" id="2811111"/>
    <lineage>
        <taxon>Bacteria</taxon>
        <taxon>Bacillati</taxon>
        <taxon>Actinomycetota</taxon>
        <taxon>Actinomycetes</taxon>
        <taxon>Micromonosporales</taxon>
        <taxon>Micromonosporaceae</taxon>
        <taxon>Natronosporangium</taxon>
    </lineage>
</organism>
<dbReference type="AlphaFoldDB" id="A0A895YHM5"/>
<evidence type="ECO:0000256" key="1">
    <source>
        <dbReference type="ARBA" id="ARBA00022490"/>
    </source>
</evidence>
<dbReference type="InterPro" id="IPR011961">
    <property type="entry name" value="RimM"/>
</dbReference>
<keyword evidence="1 5" id="KW-0963">Cytoplasm</keyword>
<dbReference type="Pfam" id="PF24986">
    <property type="entry name" value="PRC_RimM"/>
    <property type="match status" value="1"/>
</dbReference>
<dbReference type="RefSeq" id="WP_239679487.1">
    <property type="nucleotide sequence ID" value="NZ_CP070499.1"/>
</dbReference>
<sequence>MLTIGRIVRPHGVRGEVVVEVATDEPTQRYAVGAVLGAKPPTDTVVAPATLRVAGARPHQGRLIVAFEGVADRDAAERLRGVLLRVESGELPAPVDPEEFLDHQLEGLAVVTVAGESVGTVLRVDHAPAADLLVVSRPAGGTALVPFVTAIVPEVDLDGGRLVVDPPAGLLEL</sequence>
<proteinExistence type="inferred from homology"/>
<dbReference type="SUPFAM" id="SSF50346">
    <property type="entry name" value="PRC-barrel domain"/>
    <property type="match status" value="1"/>
</dbReference>
<feature type="domain" description="Ribosome maturation factor RimM PRC barrel" evidence="7">
    <location>
        <begin position="103"/>
        <end position="170"/>
    </location>
</feature>
<dbReference type="PANTHER" id="PTHR33692">
    <property type="entry name" value="RIBOSOME MATURATION FACTOR RIMM"/>
    <property type="match status" value="1"/>
</dbReference>
<evidence type="ECO:0000313" key="8">
    <source>
        <dbReference type="EMBL" id="QSB17424.1"/>
    </source>
</evidence>
<dbReference type="GO" id="GO:0042274">
    <property type="term" value="P:ribosomal small subunit biogenesis"/>
    <property type="evidence" value="ECO:0007669"/>
    <property type="project" value="UniProtKB-UniRule"/>
</dbReference>
<dbReference type="EMBL" id="CP070499">
    <property type="protein sequence ID" value="QSB17424.1"/>
    <property type="molecule type" value="Genomic_DNA"/>
</dbReference>
<dbReference type="SUPFAM" id="SSF50447">
    <property type="entry name" value="Translation proteins"/>
    <property type="match status" value="1"/>
</dbReference>
<gene>
    <name evidence="5 8" type="primary">rimM</name>
    <name evidence="8" type="ORF">JQS43_18250</name>
</gene>
<name>A0A895YHM5_9ACTN</name>
<dbReference type="InterPro" id="IPR002676">
    <property type="entry name" value="RimM_N"/>
</dbReference>
<evidence type="ECO:0000256" key="2">
    <source>
        <dbReference type="ARBA" id="ARBA00022517"/>
    </source>
</evidence>
<dbReference type="InterPro" id="IPR036976">
    <property type="entry name" value="RimM_N_sf"/>
</dbReference>
<dbReference type="Proteomes" id="UP000662857">
    <property type="component" value="Chromosome"/>
</dbReference>
<evidence type="ECO:0000259" key="6">
    <source>
        <dbReference type="Pfam" id="PF01782"/>
    </source>
</evidence>
<dbReference type="Gene3D" id="2.30.30.240">
    <property type="entry name" value="PRC-barrel domain"/>
    <property type="match status" value="1"/>
</dbReference>
<keyword evidence="2 5" id="KW-0690">Ribosome biogenesis</keyword>
<dbReference type="GO" id="GO:0006364">
    <property type="term" value="P:rRNA processing"/>
    <property type="evidence" value="ECO:0007669"/>
    <property type="project" value="UniProtKB-UniRule"/>
</dbReference>
<comment type="subcellular location">
    <subcellularLocation>
        <location evidence="5">Cytoplasm</location>
    </subcellularLocation>
</comment>
<reference evidence="8" key="1">
    <citation type="submission" date="2021-02" db="EMBL/GenBank/DDBJ databases">
        <title>Natrosporangium hydrolyticum gen. nov., sp. nov, a haloalkaliphilic actinobacterium from a soda solonchak soil.</title>
        <authorList>
            <person name="Sorokin D.Y."/>
            <person name="Khijniak T.V."/>
            <person name="Zakharycheva A.P."/>
            <person name="Boueva O.V."/>
            <person name="Ariskina E.V."/>
            <person name="Hahnke R.L."/>
            <person name="Bunk B."/>
            <person name="Sproer C."/>
            <person name="Schumann P."/>
            <person name="Evtushenko L.I."/>
            <person name="Kublanov I.V."/>
        </authorList>
    </citation>
    <scope>NUCLEOTIDE SEQUENCE</scope>
    <source>
        <strain evidence="8">DSM 106523</strain>
    </source>
</reference>
<keyword evidence="4 5" id="KW-0143">Chaperone</keyword>
<evidence type="ECO:0000313" key="9">
    <source>
        <dbReference type="Proteomes" id="UP000662857"/>
    </source>
</evidence>
<dbReference type="GO" id="GO:0005840">
    <property type="term" value="C:ribosome"/>
    <property type="evidence" value="ECO:0007669"/>
    <property type="project" value="InterPro"/>
</dbReference>
<dbReference type="PANTHER" id="PTHR33692:SF1">
    <property type="entry name" value="RIBOSOME MATURATION FACTOR RIMM"/>
    <property type="match status" value="1"/>
</dbReference>
<dbReference type="Gene3D" id="2.40.30.60">
    <property type="entry name" value="RimM"/>
    <property type="match status" value="1"/>
</dbReference>
<keyword evidence="3 5" id="KW-0698">rRNA processing</keyword>
<dbReference type="GO" id="GO:0043022">
    <property type="term" value="F:ribosome binding"/>
    <property type="evidence" value="ECO:0007669"/>
    <property type="project" value="InterPro"/>
</dbReference>
<protein>
    <recommendedName>
        <fullName evidence="5">Ribosome maturation factor RimM</fullName>
    </recommendedName>
</protein>
<feature type="domain" description="RimM N-terminal" evidence="6">
    <location>
        <begin position="3"/>
        <end position="87"/>
    </location>
</feature>
<dbReference type="Pfam" id="PF01782">
    <property type="entry name" value="RimM"/>
    <property type="match status" value="1"/>
</dbReference>
<evidence type="ECO:0000256" key="4">
    <source>
        <dbReference type="ARBA" id="ARBA00023186"/>
    </source>
</evidence>
<comment type="function">
    <text evidence="5">An accessory protein needed during the final step in the assembly of 30S ribosomal subunit, possibly for assembly of the head region. Essential for efficient processing of 16S rRNA. May be needed both before and after RbfA during the maturation of 16S rRNA. It has affinity for free ribosomal 30S subunits but not for 70S ribosomes.</text>
</comment>
<dbReference type="GO" id="GO:0005737">
    <property type="term" value="C:cytoplasm"/>
    <property type="evidence" value="ECO:0007669"/>
    <property type="project" value="UniProtKB-SubCell"/>
</dbReference>
<dbReference type="InterPro" id="IPR009000">
    <property type="entry name" value="Transl_B-barrel_sf"/>
</dbReference>
<comment type="subunit">
    <text evidence="5">Binds ribosomal protein uS19.</text>
</comment>